<sequence length="76" mass="8613">MGAVGIEPAVDCPIGELRCPGDPINEYHTKHLMQNCFPTLFPDGHGGYNPLNDTEGRVHEYSLTEYCSHLMKWHDR</sequence>
<comment type="caution">
    <text evidence="1">The sequence shown here is derived from an EMBL/GenBank/DDBJ whole genome shotgun (WGS) entry which is preliminary data.</text>
</comment>
<keyword evidence="2" id="KW-1185">Reference proteome</keyword>
<evidence type="ECO:0000313" key="1">
    <source>
        <dbReference type="EMBL" id="KAG6941431.1"/>
    </source>
</evidence>
<dbReference type="Proteomes" id="UP000709295">
    <property type="component" value="Unassembled WGS sequence"/>
</dbReference>
<organism evidence="1 2">
    <name type="scientific">Phytophthora aleatoria</name>
    <dbReference type="NCBI Taxonomy" id="2496075"/>
    <lineage>
        <taxon>Eukaryota</taxon>
        <taxon>Sar</taxon>
        <taxon>Stramenopiles</taxon>
        <taxon>Oomycota</taxon>
        <taxon>Peronosporomycetes</taxon>
        <taxon>Peronosporales</taxon>
        <taxon>Peronosporaceae</taxon>
        <taxon>Phytophthora</taxon>
    </lineage>
</organism>
<proteinExistence type="predicted"/>
<accession>A0A8J5IP82</accession>
<dbReference type="EMBL" id="JAENGY010003665">
    <property type="protein sequence ID" value="KAG6941431.1"/>
    <property type="molecule type" value="Genomic_DNA"/>
</dbReference>
<evidence type="ECO:0000313" key="2">
    <source>
        <dbReference type="Proteomes" id="UP000709295"/>
    </source>
</evidence>
<dbReference type="AlphaFoldDB" id="A0A8J5IP82"/>
<reference evidence="1" key="1">
    <citation type="submission" date="2021-01" db="EMBL/GenBank/DDBJ databases">
        <title>Phytophthora aleatoria, a newly-described species from Pinus radiata is distinct from Phytophthora cactorum isolates based on comparative genomics.</title>
        <authorList>
            <person name="Mcdougal R."/>
            <person name="Panda P."/>
            <person name="Williams N."/>
            <person name="Studholme D.J."/>
        </authorList>
    </citation>
    <scope>NUCLEOTIDE SEQUENCE</scope>
    <source>
        <strain evidence="1">NZFS 4037</strain>
    </source>
</reference>
<protein>
    <submittedName>
        <fullName evidence="1">Uncharacterized protein</fullName>
    </submittedName>
</protein>
<gene>
    <name evidence="1" type="ORF">JG688_00018674</name>
</gene>
<name>A0A8J5IP82_9STRA</name>